<keyword evidence="5 8" id="KW-0812">Transmembrane</keyword>
<evidence type="ECO:0000313" key="11">
    <source>
        <dbReference type="Proteomes" id="UP000642468"/>
    </source>
</evidence>
<evidence type="ECO:0000256" key="6">
    <source>
        <dbReference type="ARBA" id="ARBA00022989"/>
    </source>
</evidence>
<dbReference type="InterPro" id="IPR050297">
    <property type="entry name" value="LipidA_mod_glycosyltrf_83"/>
</dbReference>
<feature type="transmembrane region" description="Helical" evidence="8">
    <location>
        <begin position="362"/>
        <end position="381"/>
    </location>
</feature>
<evidence type="ECO:0000256" key="3">
    <source>
        <dbReference type="ARBA" id="ARBA00022676"/>
    </source>
</evidence>
<keyword evidence="4" id="KW-0808">Transferase</keyword>
<keyword evidence="7 8" id="KW-0472">Membrane</keyword>
<evidence type="ECO:0000256" key="5">
    <source>
        <dbReference type="ARBA" id="ARBA00022692"/>
    </source>
</evidence>
<comment type="subcellular location">
    <subcellularLocation>
        <location evidence="1">Cell membrane</location>
        <topology evidence="1">Multi-pass membrane protein</topology>
    </subcellularLocation>
</comment>
<evidence type="ECO:0000256" key="7">
    <source>
        <dbReference type="ARBA" id="ARBA00023136"/>
    </source>
</evidence>
<evidence type="ECO:0000256" key="2">
    <source>
        <dbReference type="ARBA" id="ARBA00022475"/>
    </source>
</evidence>
<evidence type="ECO:0000256" key="1">
    <source>
        <dbReference type="ARBA" id="ARBA00004651"/>
    </source>
</evidence>
<gene>
    <name evidence="10" type="ORF">IC231_01150</name>
</gene>
<evidence type="ECO:0000259" key="9">
    <source>
        <dbReference type="Pfam" id="PF13231"/>
    </source>
</evidence>
<comment type="caution">
    <text evidence="10">The sequence shown here is derived from an EMBL/GenBank/DDBJ whole genome shotgun (WGS) entry which is preliminary data.</text>
</comment>
<dbReference type="RefSeq" id="WP_190782790.1">
    <property type="nucleotide sequence ID" value="NZ_JACWZZ010000001.1"/>
</dbReference>
<organism evidence="10 11">
    <name type="scientific">Hymenobacter duratus</name>
    <dbReference type="NCBI Taxonomy" id="2771356"/>
    <lineage>
        <taxon>Bacteria</taxon>
        <taxon>Pseudomonadati</taxon>
        <taxon>Bacteroidota</taxon>
        <taxon>Cytophagia</taxon>
        <taxon>Cytophagales</taxon>
        <taxon>Hymenobacteraceae</taxon>
        <taxon>Hymenobacter</taxon>
    </lineage>
</organism>
<protein>
    <submittedName>
        <fullName evidence="10">Glycosyltransferase family 39 protein</fullName>
    </submittedName>
</protein>
<proteinExistence type="predicted"/>
<feature type="transmembrane region" description="Helical" evidence="8">
    <location>
        <begin position="217"/>
        <end position="235"/>
    </location>
</feature>
<evidence type="ECO:0000256" key="8">
    <source>
        <dbReference type="SAM" id="Phobius"/>
    </source>
</evidence>
<evidence type="ECO:0000256" key="4">
    <source>
        <dbReference type="ARBA" id="ARBA00022679"/>
    </source>
</evidence>
<feature type="domain" description="Glycosyltransferase RgtA/B/C/D-like" evidence="9">
    <location>
        <begin position="72"/>
        <end position="230"/>
    </location>
</feature>
<keyword evidence="11" id="KW-1185">Reference proteome</keyword>
<reference evidence="10 11" key="1">
    <citation type="submission" date="2020-09" db="EMBL/GenBank/DDBJ databases">
        <authorList>
            <person name="Kim M.K."/>
        </authorList>
    </citation>
    <scope>NUCLEOTIDE SEQUENCE [LARGE SCALE GENOMIC DNA]</scope>
    <source>
        <strain evidence="10 11">BT646</strain>
    </source>
</reference>
<sequence>MSPVRNWVRVPANQLLLLLLALAAVPLCYELGRNPIQLWDESRLAVNAAEMSQNGNLLVTHFEQKPDHWNTKPPLMIWLQALSFTLFGFSAWALRLPTALASLATVVLLFRFAARDLRLPAAGFLGGLILATSIGYVRLHVARTADYDVLLTLWEVVIWTSLFRYLETGRSRALLWLAVGLTAAVLTKSIAALLGMPGLLLYTVVRGKFLWVLRQRRFYLAAGAFLLVVSSYFWARELADPGYWKAMSYNDLGGRYLTDQLDHAHPWDYYLTNIQNGLFQPWLWLLLPSLLLALLQPDRTVRWAAGLLVCFVGSWLTVLSTATSKLEWYDAPIYPALALLVGLGLALMLRAITTTYLAHTSWLGRSLAGLLALLLLFYAPYETIVNRIVGERHSDYGIGPDGYLGGYLKTVVRQQPQLDSLVVLYGGGYNATLTFYQLALREQQKQMAIYPQGGIRNLVPGMVTLLCNPDYRARIDSTFEVVELHQDQPCQTLLLLSRKPL</sequence>
<dbReference type="Proteomes" id="UP000642468">
    <property type="component" value="Unassembled WGS sequence"/>
</dbReference>
<feature type="transmembrane region" description="Helical" evidence="8">
    <location>
        <begin position="173"/>
        <end position="205"/>
    </location>
</feature>
<dbReference type="PANTHER" id="PTHR33908">
    <property type="entry name" value="MANNOSYLTRANSFERASE YKCB-RELATED"/>
    <property type="match status" value="1"/>
</dbReference>
<dbReference type="EMBL" id="JACWZZ010000001">
    <property type="protein sequence ID" value="MBD2713633.1"/>
    <property type="molecule type" value="Genomic_DNA"/>
</dbReference>
<evidence type="ECO:0000313" key="10">
    <source>
        <dbReference type="EMBL" id="MBD2713633.1"/>
    </source>
</evidence>
<dbReference type="InterPro" id="IPR038731">
    <property type="entry name" value="RgtA/B/C-like"/>
</dbReference>
<feature type="transmembrane region" description="Helical" evidence="8">
    <location>
        <begin position="303"/>
        <end position="321"/>
    </location>
</feature>
<keyword evidence="3" id="KW-0328">Glycosyltransferase</keyword>
<feature type="transmembrane region" description="Helical" evidence="8">
    <location>
        <begin position="333"/>
        <end position="350"/>
    </location>
</feature>
<feature type="transmembrane region" description="Helical" evidence="8">
    <location>
        <begin position="278"/>
        <end position="296"/>
    </location>
</feature>
<accession>A0ABR8JB13</accession>
<dbReference type="Pfam" id="PF13231">
    <property type="entry name" value="PMT_2"/>
    <property type="match status" value="1"/>
</dbReference>
<keyword evidence="6 8" id="KW-1133">Transmembrane helix</keyword>
<name>A0ABR8JB13_9BACT</name>
<keyword evidence="2" id="KW-1003">Cell membrane</keyword>
<feature type="transmembrane region" description="Helical" evidence="8">
    <location>
        <begin position="99"/>
        <end position="114"/>
    </location>
</feature>
<dbReference type="PANTHER" id="PTHR33908:SF11">
    <property type="entry name" value="MEMBRANE PROTEIN"/>
    <property type="match status" value="1"/>
</dbReference>
<feature type="transmembrane region" description="Helical" evidence="8">
    <location>
        <begin position="120"/>
        <end position="137"/>
    </location>
</feature>